<evidence type="ECO:0000256" key="4">
    <source>
        <dbReference type="ARBA" id="ARBA00022806"/>
    </source>
</evidence>
<dbReference type="PANTHER" id="PTHR47959">
    <property type="entry name" value="ATP-DEPENDENT RNA HELICASE RHLE-RELATED"/>
    <property type="match status" value="1"/>
</dbReference>
<comment type="catalytic activity">
    <reaction evidence="7">
        <text>ATP + H2O = ADP + phosphate + H(+)</text>
        <dbReference type="Rhea" id="RHEA:13065"/>
        <dbReference type="ChEBI" id="CHEBI:15377"/>
        <dbReference type="ChEBI" id="CHEBI:15378"/>
        <dbReference type="ChEBI" id="CHEBI:30616"/>
        <dbReference type="ChEBI" id="CHEBI:43474"/>
        <dbReference type="ChEBI" id="CHEBI:456216"/>
        <dbReference type="EC" id="3.6.4.13"/>
    </reaction>
</comment>
<dbReference type="OrthoDB" id="4056983at2759"/>
<gene>
    <name evidence="11" type="ORF">LANO_0B00122G</name>
</gene>
<evidence type="ECO:0000256" key="7">
    <source>
        <dbReference type="ARBA" id="ARBA00047984"/>
    </source>
</evidence>
<evidence type="ECO:0000256" key="8">
    <source>
        <dbReference type="SAM" id="MobiDB-lite"/>
    </source>
</evidence>
<feature type="domain" description="Helicase ATP-binding" evidence="9">
    <location>
        <begin position="300"/>
        <end position="464"/>
    </location>
</feature>
<dbReference type="GO" id="GO:0003723">
    <property type="term" value="F:RNA binding"/>
    <property type="evidence" value="ECO:0007669"/>
    <property type="project" value="UniProtKB-KW"/>
</dbReference>
<accession>A0A1G4IU74</accession>
<dbReference type="InterPro" id="IPR050079">
    <property type="entry name" value="DEAD_box_RNA_helicase"/>
</dbReference>
<feature type="compositionally biased region" description="Acidic residues" evidence="8">
    <location>
        <begin position="639"/>
        <end position="654"/>
    </location>
</feature>
<evidence type="ECO:0000259" key="9">
    <source>
        <dbReference type="PROSITE" id="PS51192"/>
    </source>
</evidence>
<dbReference type="EC" id="3.6.4.13" evidence="1"/>
<keyword evidence="12" id="KW-1185">Reference proteome</keyword>
<feature type="region of interest" description="Disordered" evidence="8">
    <location>
        <begin position="627"/>
        <end position="709"/>
    </location>
</feature>
<dbReference type="GO" id="GO:0005524">
    <property type="term" value="F:ATP binding"/>
    <property type="evidence" value="ECO:0007669"/>
    <property type="project" value="UniProtKB-KW"/>
</dbReference>
<dbReference type="InterPro" id="IPR001650">
    <property type="entry name" value="Helicase_C-like"/>
</dbReference>
<keyword evidence="5" id="KW-0067">ATP-binding</keyword>
<evidence type="ECO:0000256" key="1">
    <source>
        <dbReference type="ARBA" id="ARBA00012552"/>
    </source>
</evidence>
<evidence type="ECO:0000256" key="3">
    <source>
        <dbReference type="ARBA" id="ARBA00022801"/>
    </source>
</evidence>
<keyword evidence="2" id="KW-0547">Nucleotide-binding</keyword>
<dbReference type="InterPro" id="IPR027417">
    <property type="entry name" value="P-loop_NTPase"/>
</dbReference>
<evidence type="ECO:0000256" key="6">
    <source>
        <dbReference type="ARBA" id="ARBA00022884"/>
    </source>
</evidence>
<reference evidence="12" key="1">
    <citation type="submission" date="2016-03" db="EMBL/GenBank/DDBJ databases">
        <authorList>
            <person name="Devillers Hugo."/>
        </authorList>
    </citation>
    <scope>NUCLEOTIDE SEQUENCE [LARGE SCALE GENOMIC DNA]</scope>
</reference>
<keyword evidence="4" id="KW-0347">Helicase</keyword>
<keyword evidence="6" id="KW-0694">RNA-binding</keyword>
<dbReference type="SMART" id="SM00490">
    <property type="entry name" value="HELICc"/>
    <property type="match status" value="1"/>
</dbReference>
<evidence type="ECO:0000256" key="5">
    <source>
        <dbReference type="ARBA" id="ARBA00022840"/>
    </source>
</evidence>
<dbReference type="SUPFAM" id="SSF52540">
    <property type="entry name" value="P-loop containing nucleoside triphosphate hydrolases"/>
    <property type="match status" value="1"/>
</dbReference>
<dbReference type="Pfam" id="PF00270">
    <property type="entry name" value="DEAD"/>
    <property type="match status" value="1"/>
</dbReference>
<dbReference type="Pfam" id="PF00271">
    <property type="entry name" value="Helicase_C"/>
    <property type="match status" value="1"/>
</dbReference>
<sequence length="709" mass="80215">MIDELATLLMWMVYFSCGSPYRFPELLTLKYAGDDRNVFLDDKSRCIQLLTTYSKVRGYKKIIKMLDKRTSNYVFYFIMVLRPIQIDIVGKEYDKIGPDIFGEAIYSDEEVPLHFEGDETLTNDKISASIIRSYLFVDVAKGRLIKDTTFFSMLKKYPESVRDTQRLNFRELRHAMIAIIRKYIKTDSDLGQTLWDAMKELLSAHSVRTGREVYGVDPFSIESVEPSTAGELQLGVARMWHAWIHLDVTIRAAPRSSGQIESATPPFRPNVSLKDIFQAGQSIYGRGFKLSQDQLLLVSEIYLSTTPVIPIQAPTGFGKTLLFELPMLALRKKNVVSFVFVPYNTLLGDMSQRLQRDGLRVGFVRDLLSDDPVGRHDFCDVYVGIFDNMGRSDFRLLIEGASLGMLVIDECHNLYDERDFRASGFRGIPAVPLSNFWKVVLLTATAGKEGLKRPLDFLNLEDVEIWDMITEMPLKHVEKTFEKVKQGQLDTIALQYINEQQDGKVIVVLGEKARVEEFALNLDIDCIWVHGDLEAKEKVKRIQNFKNQDTKVLVGTKLVCEGIDIAEVRLVLLVGYMPPVSTYIQMAGRLRKAGRCVTLWNKRSLHKDSMRVRNYAKAIREFYGLEEEAGEETAGGENAGEEIEGEPGLDDDETTGVMGLGDDETSGGIGTRDQETTGDLGIADVQPENIPLRDTHDNTSQMMSCEDRT</sequence>
<dbReference type="AlphaFoldDB" id="A0A1G4IU74"/>
<dbReference type="EMBL" id="LT598450">
    <property type="protein sequence ID" value="SCU80441.1"/>
    <property type="molecule type" value="Genomic_DNA"/>
</dbReference>
<dbReference type="Proteomes" id="UP000189911">
    <property type="component" value="Chromosome B"/>
</dbReference>
<dbReference type="PROSITE" id="PS51192">
    <property type="entry name" value="HELICASE_ATP_BIND_1"/>
    <property type="match status" value="1"/>
</dbReference>
<dbReference type="SMART" id="SM00487">
    <property type="entry name" value="DEXDc"/>
    <property type="match status" value="1"/>
</dbReference>
<evidence type="ECO:0000313" key="12">
    <source>
        <dbReference type="Proteomes" id="UP000189911"/>
    </source>
</evidence>
<evidence type="ECO:0000256" key="2">
    <source>
        <dbReference type="ARBA" id="ARBA00022741"/>
    </source>
</evidence>
<dbReference type="InterPro" id="IPR011545">
    <property type="entry name" value="DEAD/DEAH_box_helicase_dom"/>
</dbReference>
<feature type="domain" description="Helicase C-terminal" evidence="10">
    <location>
        <begin position="488"/>
        <end position="636"/>
    </location>
</feature>
<dbReference type="GO" id="GO:0003724">
    <property type="term" value="F:RNA helicase activity"/>
    <property type="evidence" value="ECO:0007669"/>
    <property type="project" value="UniProtKB-EC"/>
</dbReference>
<name>A0A1G4IU74_9SACH</name>
<evidence type="ECO:0000259" key="10">
    <source>
        <dbReference type="PROSITE" id="PS51194"/>
    </source>
</evidence>
<dbReference type="InterPro" id="IPR014001">
    <property type="entry name" value="Helicase_ATP-bd"/>
</dbReference>
<dbReference type="GO" id="GO:0016787">
    <property type="term" value="F:hydrolase activity"/>
    <property type="evidence" value="ECO:0007669"/>
    <property type="project" value="UniProtKB-KW"/>
</dbReference>
<organism evidence="11 12">
    <name type="scientific">Lachancea nothofagi CBS 11611</name>
    <dbReference type="NCBI Taxonomy" id="1266666"/>
    <lineage>
        <taxon>Eukaryota</taxon>
        <taxon>Fungi</taxon>
        <taxon>Dikarya</taxon>
        <taxon>Ascomycota</taxon>
        <taxon>Saccharomycotina</taxon>
        <taxon>Saccharomycetes</taxon>
        <taxon>Saccharomycetales</taxon>
        <taxon>Saccharomycetaceae</taxon>
        <taxon>Lachancea</taxon>
    </lineage>
</organism>
<evidence type="ECO:0000313" key="11">
    <source>
        <dbReference type="EMBL" id="SCU80441.1"/>
    </source>
</evidence>
<dbReference type="GO" id="GO:0006364">
    <property type="term" value="P:rRNA processing"/>
    <property type="evidence" value="ECO:0007669"/>
    <property type="project" value="UniProtKB-ARBA"/>
</dbReference>
<dbReference type="PROSITE" id="PS51194">
    <property type="entry name" value="HELICASE_CTER"/>
    <property type="match status" value="1"/>
</dbReference>
<keyword evidence="3" id="KW-0378">Hydrolase</keyword>
<dbReference type="GO" id="GO:0005829">
    <property type="term" value="C:cytosol"/>
    <property type="evidence" value="ECO:0007669"/>
    <property type="project" value="TreeGrafter"/>
</dbReference>
<proteinExistence type="predicted"/>
<protein>
    <recommendedName>
        <fullName evidence="1">RNA helicase</fullName>
        <ecNumber evidence="1">3.6.4.13</ecNumber>
    </recommendedName>
</protein>
<dbReference type="PANTHER" id="PTHR47959:SF1">
    <property type="entry name" value="ATP-DEPENDENT RNA HELICASE DBPA"/>
    <property type="match status" value="1"/>
</dbReference>
<dbReference type="Gene3D" id="3.40.50.300">
    <property type="entry name" value="P-loop containing nucleotide triphosphate hydrolases"/>
    <property type="match status" value="2"/>
</dbReference>